<dbReference type="Pfam" id="PF01865">
    <property type="entry name" value="PhoU_div"/>
    <property type="match status" value="1"/>
</dbReference>
<dbReference type="SUPFAM" id="SSF109755">
    <property type="entry name" value="PhoU-like"/>
    <property type="match status" value="1"/>
</dbReference>
<dbReference type="KEGG" id="mpd:MCP_2252"/>
<name>D1Z0V2_METPS</name>
<dbReference type="PANTHER" id="PTHR36536">
    <property type="entry name" value="UPF0111 PROTEIN HI_1603"/>
    <property type="match status" value="1"/>
</dbReference>
<dbReference type="InterPro" id="IPR018445">
    <property type="entry name" value="Put_Phosphate_transp_reg"/>
</dbReference>
<comment type="similarity">
    <text evidence="1">Belongs to the UPF0111 family.</text>
</comment>
<reference evidence="2 3" key="1">
    <citation type="journal article" date="2007" name="Appl. Environ. Microbiol.">
        <title>Isolation of key methanogens for global methane emission from rice paddy fields: a novel isolate affiliated with the clone cluster rice cluster I.</title>
        <authorList>
            <person name="Sakai S."/>
            <person name="Imachi H."/>
            <person name="Sekiguchi Y."/>
            <person name="Ohashi A."/>
            <person name="Harada H."/>
            <person name="Kamagata Y."/>
        </authorList>
    </citation>
    <scope>NUCLEOTIDE SEQUENCE [LARGE SCALE GENOMIC DNA]</scope>
    <source>
        <strain evidence="3">DSM 17711 / JCM 13418 / NBRC 101707 / SANAE</strain>
    </source>
</reference>
<dbReference type="Gene3D" id="1.20.58.220">
    <property type="entry name" value="Phosphate transport system protein phou homolog 2, domain 2"/>
    <property type="match status" value="1"/>
</dbReference>
<reference evidence="3" key="3">
    <citation type="journal article" date="2011" name="PLoS ONE">
        <title>Genome sequence of a mesophilic hydrogenotrophic methanogen Methanocella paludicola, the first cultivated representative of the order Methanocellales.</title>
        <authorList>
            <person name="Sakai S."/>
            <person name="Takaki Y."/>
            <person name="Shimamura S."/>
            <person name="Sekine M."/>
            <person name="Tajima T."/>
            <person name="Kosugi H."/>
            <person name="Ichikawa N."/>
            <person name="Tasumi E."/>
            <person name="Hiraki A.T."/>
            <person name="Shimizu A."/>
            <person name="Kato Y."/>
            <person name="Nishiko R."/>
            <person name="Mori K."/>
            <person name="Fujita N."/>
            <person name="Imachi H."/>
            <person name="Takai K."/>
        </authorList>
    </citation>
    <scope>NUCLEOTIDE SEQUENCE [LARGE SCALE GENOMIC DNA]</scope>
    <source>
        <strain evidence="3">DSM 17711 / JCM 13418 / NBRC 101707 / SANAE</strain>
    </source>
</reference>
<sequence length="230" mass="25722">MHMIDPLKSLLGLIGKSPFKPLSEHAEKVRLTVWKMSDALNAYVEGDAAKVEALYHEISELEHQADNVKHEIRQNLPSSNIMPVDRADTLSYLKQQDDVANSAENVAQILTIKMVSMPRPVKDAILKLNSEVLKTVEEHVSASNNIITVLDTAFSPEKVKIAQDLINKVDAQKHKVDVTKLEAMKSIYAHENELGPTGVYQLLTLVKELGWVAEHAESSTNRLRLMIARK</sequence>
<dbReference type="NCBIfam" id="TIGR00153">
    <property type="entry name" value="TIGR00153 family protein"/>
    <property type="match status" value="1"/>
</dbReference>
<dbReference type="eggNOG" id="arCOG02640">
    <property type="taxonomic scope" value="Archaea"/>
</dbReference>
<gene>
    <name evidence="2" type="ordered locus">MCP_2252</name>
</gene>
<organism evidence="2 3">
    <name type="scientific">Methanocella paludicola (strain DSM 17711 / JCM 13418 / NBRC 101707 / SANAE)</name>
    <dbReference type="NCBI Taxonomy" id="304371"/>
    <lineage>
        <taxon>Archaea</taxon>
        <taxon>Methanobacteriati</taxon>
        <taxon>Methanobacteriota</taxon>
        <taxon>Stenosarchaea group</taxon>
        <taxon>Methanomicrobia</taxon>
        <taxon>Methanocellales</taxon>
        <taxon>Methanocellaceae</taxon>
        <taxon>Methanocella</taxon>
    </lineage>
</organism>
<dbReference type="AlphaFoldDB" id="D1Z0V2"/>
<dbReference type="InterPro" id="IPR038078">
    <property type="entry name" value="PhoU-like_sf"/>
</dbReference>
<evidence type="ECO:0008006" key="4">
    <source>
        <dbReference type="Google" id="ProtNLM"/>
    </source>
</evidence>
<dbReference type="PANTHER" id="PTHR36536:SF3">
    <property type="entry name" value="UPF0111 PROTEIN HI_1603"/>
    <property type="match status" value="1"/>
</dbReference>
<dbReference type="InterPro" id="IPR002727">
    <property type="entry name" value="DUF47"/>
</dbReference>
<keyword evidence="3" id="KW-1185">Reference proteome</keyword>
<evidence type="ECO:0000313" key="2">
    <source>
        <dbReference type="EMBL" id="BAI62324.1"/>
    </source>
</evidence>
<evidence type="ECO:0000313" key="3">
    <source>
        <dbReference type="Proteomes" id="UP000001882"/>
    </source>
</evidence>
<dbReference type="STRING" id="304371.MCP_2252"/>
<proteinExistence type="inferred from homology"/>
<reference evidence="2 3" key="2">
    <citation type="journal article" date="2008" name="Int. J. Syst. Evol. Microbiol.">
        <title>Methanocella paludicola gen. nov., sp. nov., a methane-producing archaeon, the first isolate of the lineage 'Rice Cluster I', and proposal of the new archaeal order Methanocellales ord. nov.</title>
        <authorList>
            <person name="Sakai S."/>
            <person name="Imachi H."/>
            <person name="Hanada S."/>
            <person name="Ohashi A."/>
            <person name="Harada H."/>
            <person name="Kamagata Y."/>
        </authorList>
    </citation>
    <scope>NUCLEOTIDE SEQUENCE [LARGE SCALE GENOMIC DNA]</scope>
    <source>
        <strain evidence="3">DSM 17711 / JCM 13418 / NBRC 101707 / SANAE</strain>
    </source>
</reference>
<protein>
    <recommendedName>
        <fullName evidence="4">TIGR00153 family protein</fullName>
    </recommendedName>
</protein>
<dbReference type="EMBL" id="AP011532">
    <property type="protein sequence ID" value="BAI62324.1"/>
    <property type="molecule type" value="Genomic_DNA"/>
</dbReference>
<evidence type="ECO:0000256" key="1">
    <source>
        <dbReference type="ARBA" id="ARBA00008591"/>
    </source>
</evidence>
<accession>D1Z0V2</accession>
<dbReference type="Proteomes" id="UP000001882">
    <property type="component" value="Chromosome"/>
</dbReference>
<dbReference type="InParanoid" id="D1Z0V2"/>